<dbReference type="AlphaFoldDB" id="A0A0M8MR71"/>
<dbReference type="OrthoDB" id="4167490at2759"/>
<evidence type="ECO:0000313" key="2">
    <source>
        <dbReference type="EMBL" id="KOS17666.1"/>
    </source>
</evidence>
<name>A0A0M8MR71_ESCWE</name>
<keyword evidence="3" id="KW-1185">Reference proteome</keyword>
<proteinExistence type="predicted"/>
<organism evidence="2 3">
    <name type="scientific">Escovopsis weberi</name>
    <dbReference type="NCBI Taxonomy" id="150374"/>
    <lineage>
        <taxon>Eukaryota</taxon>
        <taxon>Fungi</taxon>
        <taxon>Dikarya</taxon>
        <taxon>Ascomycota</taxon>
        <taxon>Pezizomycotina</taxon>
        <taxon>Sordariomycetes</taxon>
        <taxon>Hypocreomycetidae</taxon>
        <taxon>Hypocreales</taxon>
        <taxon>Hypocreaceae</taxon>
        <taxon>Escovopsis</taxon>
    </lineage>
</organism>
<gene>
    <name evidence="2" type="ORF">ESCO_003244</name>
</gene>
<comment type="caution">
    <text evidence="2">The sequence shown here is derived from an EMBL/GenBank/DDBJ whole genome shotgun (WGS) entry which is preliminary data.</text>
</comment>
<feature type="region of interest" description="Disordered" evidence="1">
    <location>
        <begin position="1"/>
        <end position="43"/>
    </location>
</feature>
<accession>A0A0M8MR71</accession>
<reference evidence="2 3" key="1">
    <citation type="submission" date="2015-07" db="EMBL/GenBank/DDBJ databases">
        <title>The genome of the fungus Escovopsis weberi, a specialized disease agent of ant agriculture.</title>
        <authorList>
            <person name="de Man T.J."/>
            <person name="Stajich J.E."/>
            <person name="Kubicek C.P."/>
            <person name="Chenthamara K."/>
            <person name="Atanasova L."/>
            <person name="Druzhinina I.S."/>
            <person name="Birnbaum S."/>
            <person name="Barribeau S.M."/>
            <person name="Teiling C."/>
            <person name="Suen G."/>
            <person name="Currie C."/>
            <person name="Gerardo N.M."/>
        </authorList>
    </citation>
    <scope>NUCLEOTIDE SEQUENCE [LARGE SCALE GENOMIC DNA]</scope>
</reference>
<dbReference type="EMBL" id="LGSR01000022">
    <property type="protein sequence ID" value="KOS17666.1"/>
    <property type="molecule type" value="Genomic_DNA"/>
</dbReference>
<feature type="compositionally biased region" description="Polar residues" evidence="1">
    <location>
        <begin position="15"/>
        <end position="32"/>
    </location>
</feature>
<dbReference type="Proteomes" id="UP000053831">
    <property type="component" value="Unassembled WGS sequence"/>
</dbReference>
<sequence length="352" mass="38940">MTLTPIRVKRKRKSPGTNIPQALAHTPTSAGTPASAGTRPPKRPLAAVMAARALRPRPRLDSLPDELLEAIFLLSRNLALPRASLLLGKKLSARATLLRTVMLAFGDTWAHGFGVPLDRAATHGPWPRRDDPDAFPGDPALQSAVLLEPWATVDVLLQAQQSWADRHAPARAAWYEHLNLPLHPDFYQSDAQAAAVAAVAASHDLAGGFAHFRSRDCFAADYAIVRQRPAVQRFPLRAFQDIHPRTRIPVALITGPWDEEARQRLFWLCRGGFNPDLDVYDGLPFLGWEVKVQLIQNAILRVPEPDRVVITCLLGCWAFQGLPSELETKIISALKRRLLGLSTHDPNVNFLQ</sequence>
<protein>
    <submittedName>
        <fullName evidence="2">Uncharacterized protein</fullName>
    </submittedName>
</protein>
<evidence type="ECO:0000256" key="1">
    <source>
        <dbReference type="SAM" id="MobiDB-lite"/>
    </source>
</evidence>
<evidence type="ECO:0000313" key="3">
    <source>
        <dbReference type="Proteomes" id="UP000053831"/>
    </source>
</evidence>